<dbReference type="InterPro" id="IPR010852">
    <property type="entry name" value="ABATE"/>
</dbReference>
<sequence length="198" mass="21436">MHAFESLDVFGGAAGLDFANTVDGRGTDRPVDYLPTYAELAAWSAYIGLVDTADAERLGRHDAPATLRTALSLREAVFQVFHAIGQGRPAPVAALDEVRQRYAEATAAARLAPDGAGAFTWQFEGDDPDRAWWPIAVDAVRLLTGGPLDRIKVCAAEAGCAGLFLDTSKNRSRRWCTMDGCGVDAKVKRQATRRRNRT</sequence>
<dbReference type="PANTHER" id="PTHR35525:SF3">
    <property type="entry name" value="BLL6575 PROTEIN"/>
    <property type="match status" value="1"/>
</dbReference>
<organism evidence="2 3">
    <name type="scientific">Paractinoplanes hotanensis</name>
    <dbReference type="NCBI Taxonomy" id="2906497"/>
    <lineage>
        <taxon>Bacteria</taxon>
        <taxon>Bacillati</taxon>
        <taxon>Actinomycetota</taxon>
        <taxon>Actinomycetes</taxon>
        <taxon>Micromonosporales</taxon>
        <taxon>Micromonosporaceae</taxon>
        <taxon>Paractinoplanes</taxon>
    </lineage>
</organism>
<dbReference type="SUPFAM" id="SSF160904">
    <property type="entry name" value="Jann2411-like"/>
    <property type="match status" value="1"/>
</dbReference>
<evidence type="ECO:0000313" key="2">
    <source>
        <dbReference type="EMBL" id="MCM4077788.1"/>
    </source>
</evidence>
<dbReference type="PANTHER" id="PTHR35525">
    <property type="entry name" value="BLL6575 PROTEIN"/>
    <property type="match status" value="1"/>
</dbReference>
<dbReference type="Proteomes" id="UP001523216">
    <property type="component" value="Unassembled WGS sequence"/>
</dbReference>
<dbReference type="InterPro" id="IPR023286">
    <property type="entry name" value="ABATE_dom_sf"/>
</dbReference>
<dbReference type="RefSeq" id="WP_251797631.1">
    <property type="nucleotide sequence ID" value="NZ_JAMQOL010000010.1"/>
</dbReference>
<dbReference type="Pfam" id="PF11706">
    <property type="entry name" value="zf-CGNR"/>
    <property type="match status" value="1"/>
</dbReference>
<feature type="domain" description="Zinc finger CGNR" evidence="1">
    <location>
        <begin position="150"/>
        <end position="194"/>
    </location>
</feature>
<evidence type="ECO:0000259" key="1">
    <source>
        <dbReference type="Pfam" id="PF11706"/>
    </source>
</evidence>
<dbReference type="Pfam" id="PF07336">
    <property type="entry name" value="ABATE"/>
    <property type="match status" value="1"/>
</dbReference>
<proteinExistence type="predicted"/>
<comment type="caution">
    <text evidence="2">The sequence shown here is derived from an EMBL/GenBank/DDBJ whole genome shotgun (WGS) entry which is preliminary data.</text>
</comment>
<evidence type="ECO:0000313" key="3">
    <source>
        <dbReference type="Proteomes" id="UP001523216"/>
    </source>
</evidence>
<gene>
    <name evidence="2" type="ORF">LXN57_09430</name>
</gene>
<name>A0ABT0XVG7_9ACTN</name>
<reference evidence="2 3" key="1">
    <citation type="submission" date="2022-06" db="EMBL/GenBank/DDBJ databases">
        <title>Actinoplanes abujensis sp. nov., isolated from Nigerian arid soil.</title>
        <authorList>
            <person name="Ding P."/>
        </authorList>
    </citation>
    <scope>NUCLEOTIDE SEQUENCE [LARGE SCALE GENOMIC DNA]</scope>
    <source>
        <strain evidence="3">TRM88002</strain>
    </source>
</reference>
<dbReference type="InterPro" id="IPR021005">
    <property type="entry name" value="Znf_CGNR"/>
</dbReference>
<protein>
    <submittedName>
        <fullName evidence="2">ABATE domain-containing protein</fullName>
    </submittedName>
</protein>
<accession>A0ABT0XVG7</accession>
<dbReference type="EMBL" id="JAMQOL010000010">
    <property type="protein sequence ID" value="MCM4077788.1"/>
    <property type="molecule type" value="Genomic_DNA"/>
</dbReference>
<dbReference type="Gene3D" id="1.10.3300.10">
    <property type="entry name" value="Jann2411-like domain"/>
    <property type="match status" value="1"/>
</dbReference>
<keyword evidence="3" id="KW-1185">Reference proteome</keyword>